<name>A0A8B4BZ93_HEYCO</name>
<gene>
    <name evidence="1" type="ORF">SAMN02745208_02781</name>
</gene>
<organism evidence="1 2">
    <name type="scientific">Heyndrickxia coagulans DSM 1 = ATCC 7050</name>
    <dbReference type="NCBI Taxonomy" id="1121088"/>
    <lineage>
        <taxon>Bacteria</taxon>
        <taxon>Bacillati</taxon>
        <taxon>Bacillota</taxon>
        <taxon>Bacilli</taxon>
        <taxon>Bacillales</taxon>
        <taxon>Bacillaceae</taxon>
        <taxon>Heyndrickxia</taxon>
    </lineage>
</organism>
<evidence type="ECO:0000313" key="2">
    <source>
        <dbReference type="Proteomes" id="UP000184029"/>
    </source>
</evidence>
<evidence type="ECO:0000313" key="1">
    <source>
        <dbReference type="EMBL" id="SHF85069.1"/>
    </source>
</evidence>
<proteinExistence type="predicted"/>
<reference evidence="1 2" key="1">
    <citation type="submission" date="2016-11" db="EMBL/GenBank/DDBJ databases">
        <authorList>
            <person name="Varghese N."/>
            <person name="Submissions S."/>
        </authorList>
    </citation>
    <scope>NUCLEOTIDE SEQUENCE [LARGE SCALE GENOMIC DNA]</scope>
    <source>
        <strain evidence="1 2">DSM 1</strain>
    </source>
</reference>
<comment type="caution">
    <text evidence="1">The sequence shown here is derived from an EMBL/GenBank/DDBJ whole genome shotgun (WGS) entry which is preliminary data.</text>
</comment>
<dbReference type="Proteomes" id="UP000184029">
    <property type="component" value="Unassembled WGS sequence"/>
</dbReference>
<dbReference type="AlphaFoldDB" id="A0A8B4BZ93"/>
<dbReference type="EMBL" id="FQUB01000080">
    <property type="protein sequence ID" value="SHF85069.1"/>
    <property type="molecule type" value="Genomic_DNA"/>
</dbReference>
<protein>
    <submittedName>
        <fullName evidence="1">Uncharacterized protein</fullName>
    </submittedName>
</protein>
<accession>A0A8B4BZ93</accession>
<sequence length="94" mass="10712">MEAVSGQFTFFGVIHPALFFLLWGCCVKGECSEGFAEPLTQHPRRSILYPKDESLKGHKRRQESYSPGPMWRCTAFRLMTKPSAFSKAAMRLEP</sequence>